<dbReference type="PRINTS" id="PR00385">
    <property type="entry name" value="P450"/>
</dbReference>
<evidence type="ECO:0000313" key="13">
    <source>
        <dbReference type="Ensembl" id="ENSCMIP00000039100.1"/>
    </source>
</evidence>
<keyword evidence="14" id="KW-1185">Reference proteome</keyword>
<reference evidence="13" key="5">
    <citation type="submission" date="2025-09" db="UniProtKB">
        <authorList>
            <consortium name="Ensembl"/>
        </authorList>
    </citation>
    <scope>IDENTIFICATION</scope>
</reference>
<dbReference type="GeneTree" id="ENSGT00940000155588"/>
<organism evidence="13 14">
    <name type="scientific">Callorhinchus milii</name>
    <name type="common">Ghost shark</name>
    <dbReference type="NCBI Taxonomy" id="7868"/>
    <lineage>
        <taxon>Eukaryota</taxon>
        <taxon>Metazoa</taxon>
        <taxon>Chordata</taxon>
        <taxon>Craniata</taxon>
        <taxon>Vertebrata</taxon>
        <taxon>Chondrichthyes</taxon>
        <taxon>Holocephali</taxon>
        <taxon>Chimaeriformes</taxon>
        <taxon>Callorhinchidae</taxon>
        <taxon>Callorhinchus</taxon>
    </lineage>
</organism>
<dbReference type="FunCoup" id="A0A4W3K4W3">
    <property type="interactions" value="9"/>
</dbReference>
<evidence type="ECO:0000256" key="8">
    <source>
        <dbReference type="ARBA" id="ARBA00023033"/>
    </source>
</evidence>
<reference evidence="14" key="1">
    <citation type="journal article" date="2006" name="Science">
        <title>Ancient noncoding elements conserved in the human genome.</title>
        <authorList>
            <person name="Venkatesh B."/>
            <person name="Kirkness E.F."/>
            <person name="Loh Y.H."/>
            <person name="Halpern A.L."/>
            <person name="Lee A.P."/>
            <person name="Johnson J."/>
            <person name="Dandona N."/>
            <person name="Viswanathan L.D."/>
            <person name="Tay A."/>
            <person name="Venter J.C."/>
            <person name="Strausberg R.L."/>
            <person name="Brenner S."/>
        </authorList>
    </citation>
    <scope>NUCLEOTIDE SEQUENCE [LARGE SCALE GENOMIC DNA]</scope>
</reference>
<dbReference type="PANTHER" id="PTHR24289">
    <property type="entry name" value="STEROID 17-ALPHA-HYDROXYLASE/17,20 LYASE"/>
    <property type="match status" value="1"/>
</dbReference>
<dbReference type="SUPFAM" id="SSF48264">
    <property type="entry name" value="Cytochrome P450"/>
    <property type="match status" value="1"/>
</dbReference>
<keyword evidence="9 12" id="KW-0472">Membrane</keyword>
<reference evidence="14" key="3">
    <citation type="journal article" date="2014" name="Nature">
        <title>Elephant shark genome provides unique insights into gnathostome evolution.</title>
        <authorList>
            <consortium name="International Elephant Shark Genome Sequencing Consortium"/>
            <person name="Venkatesh B."/>
            <person name="Lee A.P."/>
            <person name="Ravi V."/>
            <person name="Maurya A.K."/>
            <person name="Lian M.M."/>
            <person name="Swann J.B."/>
            <person name="Ohta Y."/>
            <person name="Flajnik M.F."/>
            <person name="Sutoh Y."/>
            <person name="Kasahara M."/>
            <person name="Hoon S."/>
            <person name="Gangu V."/>
            <person name="Roy S.W."/>
            <person name="Irimia M."/>
            <person name="Korzh V."/>
            <person name="Kondrychyn I."/>
            <person name="Lim Z.W."/>
            <person name="Tay B.H."/>
            <person name="Tohari S."/>
            <person name="Kong K.W."/>
            <person name="Ho S."/>
            <person name="Lorente-Galdos B."/>
            <person name="Quilez J."/>
            <person name="Marques-Bonet T."/>
            <person name="Raney B.J."/>
            <person name="Ingham P.W."/>
            <person name="Tay A."/>
            <person name="Hillier L.W."/>
            <person name="Minx P."/>
            <person name="Boehm T."/>
            <person name="Wilson R.K."/>
            <person name="Brenner S."/>
            <person name="Warren W.C."/>
        </authorList>
    </citation>
    <scope>NUCLEOTIDE SEQUENCE [LARGE SCALE GENOMIC DNA]</scope>
</reference>
<comment type="subcellular location">
    <subcellularLocation>
        <location evidence="2">Membrane</location>
    </subcellularLocation>
</comment>
<dbReference type="UniPathway" id="UPA00062"/>
<proteinExistence type="inferred from homology"/>
<dbReference type="InterPro" id="IPR001128">
    <property type="entry name" value="Cyt_P450"/>
</dbReference>
<protein>
    <submittedName>
        <fullName evidence="13">Cytochrome P450, family 17, subfamily A, polypeptide 1</fullName>
    </submittedName>
</protein>
<evidence type="ECO:0000256" key="10">
    <source>
        <dbReference type="PIRSR" id="PIRSR602401-1"/>
    </source>
</evidence>
<dbReference type="AlphaFoldDB" id="A0A4W3K4W3"/>
<keyword evidence="6 11" id="KW-0560">Oxidoreductase</keyword>
<evidence type="ECO:0000256" key="11">
    <source>
        <dbReference type="RuleBase" id="RU000461"/>
    </source>
</evidence>
<reference evidence="14" key="2">
    <citation type="journal article" date="2007" name="PLoS Biol.">
        <title>Survey sequencing and comparative analysis of the elephant shark (Callorhinchus milii) genome.</title>
        <authorList>
            <person name="Venkatesh B."/>
            <person name="Kirkness E.F."/>
            <person name="Loh Y.H."/>
            <person name="Halpern A.L."/>
            <person name="Lee A.P."/>
            <person name="Johnson J."/>
            <person name="Dandona N."/>
            <person name="Viswanathan L.D."/>
            <person name="Tay A."/>
            <person name="Venter J.C."/>
            <person name="Strausberg R.L."/>
            <person name="Brenner S."/>
        </authorList>
    </citation>
    <scope>NUCLEOTIDE SEQUENCE [LARGE SCALE GENOMIC DNA]</scope>
</reference>
<dbReference type="OMA" id="GPQEAME"/>
<dbReference type="GO" id="GO:0042446">
    <property type="term" value="P:hormone biosynthetic process"/>
    <property type="evidence" value="ECO:0007669"/>
    <property type="project" value="TreeGrafter"/>
</dbReference>
<dbReference type="GO" id="GO:0006694">
    <property type="term" value="P:steroid biosynthetic process"/>
    <property type="evidence" value="ECO:0007669"/>
    <property type="project" value="UniProtKB-UniPathway"/>
</dbReference>
<dbReference type="PROSITE" id="PS00086">
    <property type="entry name" value="CYTOCHROME_P450"/>
    <property type="match status" value="1"/>
</dbReference>
<dbReference type="InterPro" id="IPR002401">
    <property type="entry name" value="Cyt_P450_E_grp-I"/>
</dbReference>
<feature type="transmembrane region" description="Helical" evidence="12">
    <location>
        <begin position="6"/>
        <end position="29"/>
    </location>
</feature>
<keyword evidence="7 10" id="KW-0408">Iron</keyword>
<evidence type="ECO:0000256" key="4">
    <source>
        <dbReference type="ARBA" id="ARBA00022617"/>
    </source>
</evidence>
<evidence type="ECO:0000256" key="2">
    <source>
        <dbReference type="ARBA" id="ARBA00004370"/>
    </source>
</evidence>
<dbReference type="Ensembl" id="ENSCMIT00000039664.1">
    <property type="protein sequence ID" value="ENSCMIP00000039100.1"/>
    <property type="gene ID" value="ENSCMIG00000016341.1"/>
</dbReference>
<dbReference type="FunFam" id="1.10.630.10:FF:000002">
    <property type="entry name" value="Cytochrome P450 1A1"/>
    <property type="match status" value="1"/>
</dbReference>
<keyword evidence="12" id="KW-0812">Transmembrane</keyword>
<keyword evidence="4 10" id="KW-0349">Heme</keyword>
<evidence type="ECO:0000256" key="3">
    <source>
        <dbReference type="ARBA" id="ARBA00010617"/>
    </source>
</evidence>
<sequence length="515" mass="58055">MSSLRTSFYIVVWFVGHCCVQLAVVVGLIQRKLKGTKLPASLPTLPLIGSLLSLWSDDQPHILFQKLQKKYGEIYSLMLGSHYVVVVNNYQHAKEVLLKKGKIFGGRPKSVTTDLLSRDGKDIAFATYSPTWRFHRKLVHSALCMFGEGTSSIEKIICDQATSMCLNFQSLLDSPMDPSQDLIHAVTNVVCTLCFNSSYKRNDPEFLTMLNYSKGIVDTVAKDSLVDIFPWLQIFPNKDLDKLKQCIVMRDKILHKKFQEHKENYTDNSTNDLLDALLTAKMNAENNNSLSQGAGMTDDHLQMTVADIFGAGVETTSTVLRWIWAYLIHNPEVQKRIHEEMDNKIGFDRLPKLNDKSSLPYLNATISEVLRIQPVAPLLIPHVALADSSIGDWTIPKGTRVIINLWSVHHDEQEWKNPATFDPGRFLDEDGNHIYSPSGSYLPFGAGVRVCLGEALAKMEIFLFMAWILQRFTIECPEGQPLPSLSGKFGVVLQPKKFMAQLRPRTAWQKLGQSN</sequence>
<dbReference type="PANTHER" id="PTHR24289:SF14">
    <property type="entry name" value="CYTOCHROME P450, FAMILY 17, SUBFAMILY A, POLYPEPTIDE 1"/>
    <property type="match status" value="1"/>
</dbReference>
<reference evidence="13" key="4">
    <citation type="submission" date="2025-08" db="UniProtKB">
        <authorList>
            <consortium name="Ensembl"/>
        </authorList>
    </citation>
    <scope>IDENTIFICATION</scope>
</reference>
<feature type="binding site" description="axial binding residue" evidence="10">
    <location>
        <position position="451"/>
    </location>
    <ligand>
        <name>heme</name>
        <dbReference type="ChEBI" id="CHEBI:30413"/>
    </ligand>
    <ligandPart>
        <name>Fe</name>
        <dbReference type="ChEBI" id="CHEBI:18248"/>
    </ligandPart>
</feature>
<comment type="similarity">
    <text evidence="3 11">Belongs to the cytochrome P450 family.</text>
</comment>
<dbReference type="GO" id="GO:0004508">
    <property type="term" value="F:steroid 17-alpha-monooxygenase activity"/>
    <property type="evidence" value="ECO:0007669"/>
    <property type="project" value="TreeGrafter"/>
</dbReference>
<dbReference type="InParanoid" id="A0A4W3K4W3"/>
<dbReference type="GO" id="GO:0016020">
    <property type="term" value="C:membrane"/>
    <property type="evidence" value="ECO:0007669"/>
    <property type="project" value="UniProtKB-SubCell"/>
</dbReference>
<keyword evidence="12" id="KW-1133">Transmembrane helix</keyword>
<evidence type="ECO:0000256" key="9">
    <source>
        <dbReference type="ARBA" id="ARBA00023136"/>
    </source>
</evidence>
<dbReference type="GO" id="GO:0005506">
    <property type="term" value="F:iron ion binding"/>
    <property type="evidence" value="ECO:0007669"/>
    <property type="project" value="InterPro"/>
</dbReference>
<accession>A0A4W3K4W3</accession>
<name>A0A4W3K4W3_CALMI</name>
<evidence type="ECO:0000256" key="1">
    <source>
        <dbReference type="ARBA" id="ARBA00001971"/>
    </source>
</evidence>
<dbReference type="GO" id="GO:0042448">
    <property type="term" value="P:progesterone metabolic process"/>
    <property type="evidence" value="ECO:0007669"/>
    <property type="project" value="TreeGrafter"/>
</dbReference>
<dbReference type="Pfam" id="PF00067">
    <property type="entry name" value="p450"/>
    <property type="match status" value="1"/>
</dbReference>
<evidence type="ECO:0000256" key="12">
    <source>
        <dbReference type="SAM" id="Phobius"/>
    </source>
</evidence>
<dbReference type="STRING" id="7868.ENSCMIP00000039100"/>
<evidence type="ECO:0000256" key="7">
    <source>
        <dbReference type="ARBA" id="ARBA00023004"/>
    </source>
</evidence>
<dbReference type="Proteomes" id="UP000314986">
    <property type="component" value="Unassembled WGS sequence"/>
</dbReference>
<keyword evidence="8 11" id="KW-0503">Monooxygenase</keyword>
<gene>
    <name evidence="13" type="primary">LOC103177103</name>
</gene>
<dbReference type="CDD" id="cd20673">
    <property type="entry name" value="CYP17A1"/>
    <property type="match status" value="1"/>
</dbReference>
<evidence type="ECO:0000313" key="14">
    <source>
        <dbReference type="Proteomes" id="UP000314986"/>
    </source>
</evidence>
<keyword evidence="5 10" id="KW-0479">Metal-binding</keyword>
<dbReference type="InterPro" id="IPR036396">
    <property type="entry name" value="Cyt_P450_sf"/>
</dbReference>
<dbReference type="GO" id="GO:0020037">
    <property type="term" value="F:heme binding"/>
    <property type="evidence" value="ECO:0007669"/>
    <property type="project" value="InterPro"/>
</dbReference>
<evidence type="ECO:0000256" key="5">
    <source>
        <dbReference type="ARBA" id="ARBA00022723"/>
    </source>
</evidence>
<dbReference type="PRINTS" id="PR00463">
    <property type="entry name" value="EP450I"/>
</dbReference>
<dbReference type="InterPro" id="IPR017972">
    <property type="entry name" value="Cyt_P450_CS"/>
</dbReference>
<comment type="cofactor">
    <cofactor evidence="1 10">
        <name>heme</name>
        <dbReference type="ChEBI" id="CHEBI:30413"/>
    </cofactor>
</comment>
<evidence type="ECO:0000256" key="6">
    <source>
        <dbReference type="ARBA" id="ARBA00023002"/>
    </source>
</evidence>
<dbReference type="Gene3D" id="1.10.630.10">
    <property type="entry name" value="Cytochrome P450"/>
    <property type="match status" value="1"/>
</dbReference>